<dbReference type="KEGG" id="slw:BRW62_02665"/>
<sequence length="118" mass="14051">MRRYKLLSSDSNLMTIEQVQQTLHRSRASIYRYVNSDNYVINPPFDPKRLNPERRSSRREPLLFHPNEVARFARDVMGFTELHVELKTVPQDQPEQLLSSILAELQAIRQLLERYINR</sequence>
<gene>
    <name evidence="1" type="ORF">BRW62_02665</name>
</gene>
<reference evidence="1 2" key="1">
    <citation type="submission" date="2016-11" db="EMBL/GenBank/DDBJ databases">
        <title>Complete genome sequence of thermophilic cyanobacteria strain Synechococcus sp. PCC6715.</title>
        <authorList>
            <person name="Tang J."/>
            <person name="Daroch M."/>
            <person name="Liang Y."/>
            <person name="Jiang D."/>
            <person name="Shah M."/>
        </authorList>
    </citation>
    <scope>NUCLEOTIDE SEQUENCE [LARGE SCALE GENOMIC DNA]</scope>
    <source>
        <strain evidence="1 2">PCC 6715</strain>
    </source>
</reference>
<protein>
    <submittedName>
        <fullName evidence="1">Resolvase</fullName>
    </submittedName>
</protein>
<proteinExistence type="predicted"/>
<accession>A0A2D2Q017</accession>
<name>A0A2D2Q017_PARLV</name>
<organism evidence="1 2">
    <name type="scientific">Parathermosynechococcus lividus PCC 6715</name>
    <dbReference type="NCBI Taxonomy" id="1917166"/>
    <lineage>
        <taxon>Bacteria</taxon>
        <taxon>Bacillati</taxon>
        <taxon>Cyanobacteriota</taxon>
        <taxon>Cyanophyceae</taxon>
        <taxon>Acaryochloridales</taxon>
        <taxon>Thermosynechococcaceae</taxon>
        <taxon>Parathermosynechococcus</taxon>
    </lineage>
</organism>
<evidence type="ECO:0000313" key="1">
    <source>
        <dbReference type="EMBL" id="ATS17829.1"/>
    </source>
</evidence>
<dbReference type="AlphaFoldDB" id="A0A2D2Q017"/>
<keyword evidence="2" id="KW-1185">Reference proteome</keyword>
<dbReference type="Proteomes" id="UP000231057">
    <property type="component" value="Chromosome"/>
</dbReference>
<evidence type="ECO:0000313" key="2">
    <source>
        <dbReference type="Proteomes" id="UP000231057"/>
    </source>
</evidence>
<dbReference type="OrthoDB" id="572723at2"/>
<reference evidence="2" key="2">
    <citation type="journal article" date="2022" name="Front. Microbiol.">
        <title>Comparative Genomic Analysis Revealed Distinct Molecular Components and Organization of CO2-Concentrating Mechanism in Thermophilic Cyanobacteria.</title>
        <authorList>
            <person name="Tang J."/>
            <person name="Zhou H."/>
            <person name="Yao D."/>
            <person name="Riaz S."/>
            <person name="You D."/>
            <person name="Klepacz-Smolka A."/>
            <person name="Daroch M."/>
        </authorList>
    </citation>
    <scope>NUCLEOTIDE SEQUENCE [LARGE SCALE GENOMIC DNA]</scope>
    <source>
        <strain evidence="2">PCC 6715</strain>
    </source>
</reference>
<dbReference type="EMBL" id="CP018092">
    <property type="protein sequence ID" value="ATS17829.1"/>
    <property type="molecule type" value="Genomic_DNA"/>
</dbReference>